<dbReference type="AlphaFoldDB" id="A0A8X8ZDY6"/>
<reference evidence="2" key="2">
    <citation type="submission" date="2020-08" db="EMBL/GenBank/DDBJ databases">
        <title>Plant Genome Project.</title>
        <authorList>
            <person name="Zhang R.-G."/>
        </authorList>
    </citation>
    <scope>NUCLEOTIDE SEQUENCE</scope>
    <source>
        <strain evidence="2">Huo1</strain>
        <tissue evidence="2">Leaf</tissue>
    </source>
</reference>
<proteinExistence type="predicted"/>
<feature type="compositionally biased region" description="Polar residues" evidence="1">
    <location>
        <begin position="71"/>
        <end position="81"/>
    </location>
</feature>
<evidence type="ECO:0000313" key="2">
    <source>
        <dbReference type="EMBL" id="KAG6401192.1"/>
    </source>
</evidence>
<comment type="caution">
    <text evidence="2">The sequence shown here is derived from an EMBL/GenBank/DDBJ whole genome shotgun (WGS) entry which is preliminary data.</text>
</comment>
<sequence length="132" mass="14593">MTGLESMNSFEVVPETQVLLARMIPMRISALQVLAFMERLEAGSMASKTIPPQEIPPPNEVPITVDDIAEQNPNAANQGKQSGKKRKVSTDSNGLIEMLNKMQEDTNLRLDRLTDKIGYDFDQGSSLTRLST</sequence>
<evidence type="ECO:0000256" key="1">
    <source>
        <dbReference type="SAM" id="MobiDB-lite"/>
    </source>
</evidence>
<organism evidence="2">
    <name type="scientific">Salvia splendens</name>
    <name type="common">Scarlet sage</name>
    <dbReference type="NCBI Taxonomy" id="180675"/>
    <lineage>
        <taxon>Eukaryota</taxon>
        <taxon>Viridiplantae</taxon>
        <taxon>Streptophyta</taxon>
        <taxon>Embryophyta</taxon>
        <taxon>Tracheophyta</taxon>
        <taxon>Spermatophyta</taxon>
        <taxon>Magnoliopsida</taxon>
        <taxon>eudicotyledons</taxon>
        <taxon>Gunneridae</taxon>
        <taxon>Pentapetalae</taxon>
        <taxon>asterids</taxon>
        <taxon>lamiids</taxon>
        <taxon>Lamiales</taxon>
        <taxon>Lamiaceae</taxon>
        <taxon>Nepetoideae</taxon>
        <taxon>Mentheae</taxon>
        <taxon>Salviinae</taxon>
        <taxon>Salvia</taxon>
        <taxon>Salvia subgen. Calosphace</taxon>
        <taxon>core Calosphace</taxon>
    </lineage>
</organism>
<feature type="region of interest" description="Disordered" evidence="1">
    <location>
        <begin position="47"/>
        <end position="94"/>
    </location>
</feature>
<accession>A0A8X8ZDY6</accession>
<gene>
    <name evidence="2" type="ORF">SASPL_138040</name>
</gene>
<dbReference type="Proteomes" id="UP000298416">
    <property type="component" value="Unassembled WGS sequence"/>
</dbReference>
<name>A0A8X8ZDY6_SALSN</name>
<protein>
    <submittedName>
        <fullName evidence="2">Uncharacterized protein</fullName>
    </submittedName>
</protein>
<dbReference type="EMBL" id="PNBA02000014">
    <property type="protein sequence ID" value="KAG6401192.1"/>
    <property type="molecule type" value="Genomic_DNA"/>
</dbReference>
<evidence type="ECO:0000313" key="3">
    <source>
        <dbReference type="Proteomes" id="UP000298416"/>
    </source>
</evidence>
<keyword evidence="3" id="KW-1185">Reference proteome</keyword>
<reference evidence="2" key="1">
    <citation type="submission" date="2018-01" db="EMBL/GenBank/DDBJ databases">
        <authorList>
            <person name="Mao J.F."/>
        </authorList>
    </citation>
    <scope>NUCLEOTIDE SEQUENCE</scope>
    <source>
        <strain evidence="2">Huo1</strain>
        <tissue evidence="2">Leaf</tissue>
    </source>
</reference>